<organism evidence="8 9">
    <name type="scientific">Myriangium duriaei CBS 260.36</name>
    <dbReference type="NCBI Taxonomy" id="1168546"/>
    <lineage>
        <taxon>Eukaryota</taxon>
        <taxon>Fungi</taxon>
        <taxon>Dikarya</taxon>
        <taxon>Ascomycota</taxon>
        <taxon>Pezizomycotina</taxon>
        <taxon>Dothideomycetes</taxon>
        <taxon>Dothideomycetidae</taxon>
        <taxon>Myriangiales</taxon>
        <taxon>Myriangiaceae</taxon>
        <taxon>Myriangium</taxon>
    </lineage>
</organism>
<dbReference type="Proteomes" id="UP000799439">
    <property type="component" value="Unassembled WGS sequence"/>
</dbReference>
<evidence type="ECO:0000256" key="6">
    <source>
        <dbReference type="SAM" id="MobiDB-lite"/>
    </source>
</evidence>
<evidence type="ECO:0000313" key="8">
    <source>
        <dbReference type="EMBL" id="KAF2148786.1"/>
    </source>
</evidence>
<proteinExistence type="predicted"/>
<dbReference type="Pfam" id="PF00724">
    <property type="entry name" value="Oxidored_FMN"/>
    <property type="match status" value="1"/>
</dbReference>
<keyword evidence="9" id="KW-1185">Reference proteome</keyword>
<evidence type="ECO:0000256" key="2">
    <source>
        <dbReference type="ARBA" id="ARBA00022630"/>
    </source>
</evidence>
<dbReference type="PANTHER" id="PTHR43303:SF4">
    <property type="entry name" value="NADPH DEHYDROGENASE C23G7.10C-RELATED"/>
    <property type="match status" value="1"/>
</dbReference>
<feature type="compositionally biased region" description="Polar residues" evidence="6">
    <location>
        <begin position="1"/>
        <end position="24"/>
    </location>
</feature>
<dbReference type="AlphaFoldDB" id="A0A9P4ISB6"/>
<accession>A0A9P4ISB6</accession>
<dbReference type="EMBL" id="ML996092">
    <property type="protein sequence ID" value="KAF2148786.1"/>
    <property type="molecule type" value="Genomic_DNA"/>
</dbReference>
<protein>
    <submittedName>
        <fullName evidence="8">NADH:flavin oxidoreductase/NADH oxidase</fullName>
    </submittedName>
</protein>
<gene>
    <name evidence="8" type="ORF">K461DRAFT_315770</name>
</gene>
<evidence type="ECO:0000256" key="4">
    <source>
        <dbReference type="ARBA" id="ARBA00022857"/>
    </source>
</evidence>
<comment type="cofactor">
    <cofactor evidence="1">
        <name>FMN</name>
        <dbReference type="ChEBI" id="CHEBI:58210"/>
    </cofactor>
</comment>
<dbReference type="InterPro" id="IPR013785">
    <property type="entry name" value="Aldolase_TIM"/>
</dbReference>
<dbReference type="GO" id="GO:0050661">
    <property type="term" value="F:NADP binding"/>
    <property type="evidence" value="ECO:0007669"/>
    <property type="project" value="InterPro"/>
</dbReference>
<name>A0A9P4ISB6_9PEZI</name>
<keyword evidence="5" id="KW-0560">Oxidoreductase</keyword>
<evidence type="ECO:0000256" key="5">
    <source>
        <dbReference type="ARBA" id="ARBA00023002"/>
    </source>
</evidence>
<dbReference type="InterPro" id="IPR001155">
    <property type="entry name" value="OxRdtase_FMN_N"/>
</dbReference>
<evidence type="ECO:0000313" key="9">
    <source>
        <dbReference type="Proteomes" id="UP000799439"/>
    </source>
</evidence>
<dbReference type="PANTHER" id="PTHR43303">
    <property type="entry name" value="NADPH DEHYDROGENASE C23G7.10C-RELATED"/>
    <property type="match status" value="1"/>
</dbReference>
<dbReference type="CDD" id="cd02932">
    <property type="entry name" value="OYE_YqiM_FMN"/>
    <property type="match status" value="1"/>
</dbReference>
<reference evidence="8" key="1">
    <citation type="journal article" date="2020" name="Stud. Mycol.">
        <title>101 Dothideomycetes genomes: a test case for predicting lifestyles and emergence of pathogens.</title>
        <authorList>
            <person name="Haridas S."/>
            <person name="Albert R."/>
            <person name="Binder M."/>
            <person name="Bloem J."/>
            <person name="Labutti K."/>
            <person name="Salamov A."/>
            <person name="Andreopoulos B."/>
            <person name="Baker S."/>
            <person name="Barry K."/>
            <person name="Bills G."/>
            <person name="Bluhm B."/>
            <person name="Cannon C."/>
            <person name="Castanera R."/>
            <person name="Culley D."/>
            <person name="Daum C."/>
            <person name="Ezra D."/>
            <person name="Gonzalez J."/>
            <person name="Henrissat B."/>
            <person name="Kuo A."/>
            <person name="Liang C."/>
            <person name="Lipzen A."/>
            <person name="Lutzoni F."/>
            <person name="Magnuson J."/>
            <person name="Mondo S."/>
            <person name="Nolan M."/>
            <person name="Ohm R."/>
            <person name="Pangilinan J."/>
            <person name="Park H.-J."/>
            <person name="Ramirez L."/>
            <person name="Alfaro M."/>
            <person name="Sun H."/>
            <person name="Tritt A."/>
            <person name="Yoshinaga Y."/>
            <person name="Zwiers L.-H."/>
            <person name="Turgeon B."/>
            <person name="Goodwin S."/>
            <person name="Spatafora J."/>
            <person name="Crous P."/>
            <person name="Grigoriev I."/>
        </authorList>
    </citation>
    <scope>NUCLEOTIDE SEQUENCE</scope>
    <source>
        <strain evidence="8">CBS 260.36</strain>
    </source>
</reference>
<dbReference type="SUPFAM" id="SSF51395">
    <property type="entry name" value="FMN-linked oxidoreductases"/>
    <property type="match status" value="1"/>
</dbReference>
<keyword evidence="2" id="KW-0285">Flavoprotein</keyword>
<evidence type="ECO:0000259" key="7">
    <source>
        <dbReference type="Pfam" id="PF00724"/>
    </source>
</evidence>
<dbReference type="InterPro" id="IPR044152">
    <property type="entry name" value="YqjM-like"/>
</dbReference>
<dbReference type="GO" id="GO:0010181">
    <property type="term" value="F:FMN binding"/>
    <property type="evidence" value="ECO:0007669"/>
    <property type="project" value="InterPro"/>
</dbReference>
<dbReference type="Gene3D" id="3.20.20.70">
    <property type="entry name" value="Aldolase class I"/>
    <property type="match status" value="1"/>
</dbReference>
<keyword evidence="4" id="KW-0521">NADP</keyword>
<dbReference type="GO" id="GO:0003959">
    <property type="term" value="F:NADPH dehydrogenase activity"/>
    <property type="evidence" value="ECO:0007669"/>
    <property type="project" value="InterPro"/>
</dbReference>
<feature type="region of interest" description="Disordered" evidence="6">
    <location>
        <begin position="1"/>
        <end position="32"/>
    </location>
</feature>
<evidence type="ECO:0000256" key="1">
    <source>
        <dbReference type="ARBA" id="ARBA00001917"/>
    </source>
</evidence>
<sequence length="451" mass="48707">MHSKTSSQQPNGTTATSAHHNVPNQPKGEQRFVNRSAPGISYFTPLQSPPAGTALIPEGSSPSSIPKLFQPLRIRGMLMQNRIALSPLCQYSAENGHYSPWHLAHIGGITKRGPGLTIIEATAVQANGRITPEDVGLWADSHIAPLKQVVDFAHSQSQKIMIQLAHAGRKASTVAPWLSSGAVAGKEANGWPEDVVGPSAIAWNDKHAQPRELSGQEIEEFKAAYAAAVRRALAAGFDAIEIHAAHGYLLHEFLSPVSNHRTDQYGGSFENRVRLLLELAELVRGLIPDSMPLFVRVSGSDLLEGQEKEFPEQWTGEDTARLAPLLAGRGVDLLDVSAGGNHPSQKIDASGPAYQAKYAKLAKKAVGDKMLVSTVGKVNSGKVAEEQLQDGLDVVMSGKGFLKDPSLVWTWAEELGVHVRLANQIRWGFEGRGKPNEKPITELVGEKYARL</sequence>
<evidence type="ECO:0000256" key="3">
    <source>
        <dbReference type="ARBA" id="ARBA00022643"/>
    </source>
</evidence>
<keyword evidence="3" id="KW-0288">FMN</keyword>
<dbReference type="OrthoDB" id="72788at2759"/>
<feature type="domain" description="NADH:flavin oxidoreductase/NADH oxidase N-terminal" evidence="7">
    <location>
        <begin position="67"/>
        <end position="413"/>
    </location>
</feature>
<comment type="caution">
    <text evidence="8">The sequence shown here is derived from an EMBL/GenBank/DDBJ whole genome shotgun (WGS) entry which is preliminary data.</text>
</comment>